<gene>
    <name evidence="5" type="primary">eif1a</name>
    <name evidence="7" type="ORF">B1756_12455</name>
</gene>
<dbReference type="PANTHER" id="PTHR21668">
    <property type="entry name" value="EIF-1A"/>
    <property type="match status" value="1"/>
</dbReference>
<dbReference type="KEGG" id="naj:B1756_12455"/>
<evidence type="ECO:0000259" key="6">
    <source>
        <dbReference type="PROSITE" id="PS50832"/>
    </source>
</evidence>
<protein>
    <recommendedName>
        <fullName evidence="5">Translation initiation factor 1A</fullName>
        <shortName evidence="5">aIF-1A</shortName>
    </recommendedName>
</protein>
<feature type="domain" description="S1-like" evidence="6">
    <location>
        <begin position="14"/>
        <end position="88"/>
    </location>
</feature>
<name>A0A2Z2HTD4_9EURY</name>
<evidence type="ECO:0000256" key="1">
    <source>
        <dbReference type="ARBA" id="ARBA00007392"/>
    </source>
</evidence>
<dbReference type="InterPro" id="IPR012340">
    <property type="entry name" value="NA-bd_OB-fold"/>
</dbReference>
<dbReference type="OrthoDB" id="2586at2157"/>
<dbReference type="InterPro" id="IPR018104">
    <property type="entry name" value="TIF_eIF-1A_CS"/>
</dbReference>
<sequence length="102" mass="12010">MSSARSRVVTEESGRRNLRMPNSDEVFAIVTEHLGGNHVQLRCQDGKERLGRIPGRMKYRTWIEQDDIVVAEPWDWQDEKATIEWRYTSQDADQLRREGHID</sequence>
<comment type="similarity">
    <text evidence="1 5">Belongs to the eIF-1A family.</text>
</comment>
<dbReference type="NCBIfam" id="NF003085">
    <property type="entry name" value="PRK04012.1-5"/>
    <property type="match status" value="1"/>
</dbReference>
<dbReference type="PROSITE" id="PS50832">
    <property type="entry name" value="S1_IF1_TYPE"/>
    <property type="match status" value="1"/>
</dbReference>
<evidence type="ECO:0000256" key="2">
    <source>
        <dbReference type="ARBA" id="ARBA00022540"/>
    </source>
</evidence>
<dbReference type="AlphaFoldDB" id="A0A2Z2HTD4"/>
<dbReference type="NCBIfam" id="NF003083">
    <property type="entry name" value="PRK04012.1-2"/>
    <property type="match status" value="1"/>
</dbReference>
<dbReference type="RefSeq" id="WP_086888833.1">
    <property type="nucleotide sequence ID" value="NZ_CP019893.1"/>
</dbReference>
<dbReference type="Pfam" id="PF01176">
    <property type="entry name" value="eIF-1a"/>
    <property type="match status" value="1"/>
</dbReference>
<dbReference type="GO" id="GO:0003723">
    <property type="term" value="F:RNA binding"/>
    <property type="evidence" value="ECO:0007669"/>
    <property type="project" value="InterPro"/>
</dbReference>
<dbReference type="SUPFAM" id="SSF50249">
    <property type="entry name" value="Nucleic acid-binding proteins"/>
    <property type="match status" value="1"/>
</dbReference>
<dbReference type="HAMAP" id="MF_00216">
    <property type="entry name" value="aIF_1A"/>
    <property type="match status" value="1"/>
</dbReference>
<accession>A0A2Z2HTD4</accession>
<proteinExistence type="inferred from homology"/>
<organism evidence="7 8">
    <name type="scientific">Natrarchaeobaculum aegyptiacum</name>
    <dbReference type="NCBI Taxonomy" id="745377"/>
    <lineage>
        <taxon>Archaea</taxon>
        <taxon>Methanobacteriati</taxon>
        <taxon>Methanobacteriota</taxon>
        <taxon>Stenosarchaea group</taxon>
        <taxon>Halobacteria</taxon>
        <taxon>Halobacteriales</taxon>
        <taxon>Natrialbaceae</taxon>
        <taxon>Natrarchaeobaculum</taxon>
    </lineage>
</organism>
<dbReference type="EMBL" id="CP019893">
    <property type="protein sequence ID" value="ARS90460.1"/>
    <property type="molecule type" value="Genomic_DNA"/>
</dbReference>
<evidence type="ECO:0000256" key="4">
    <source>
        <dbReference type="ARBA" id="ARBA00025502"/>
    </source>
</evidence>
<dbReference type="InterPro" id="IPR001253">
    <property type="entry name" value="TIF_eIF-1A"/>
</dbReference>
<evidence type="ECO:0000313" key="8">
    <source>
        <dbReference type="Proteomes" id="UP000250088"/>
    </source>
</evidence>
<keyword evidence="8" id="KW-1185">Reference proteome</keyword>
<reference evidence="8" key="1">
    <citation type="submission" date="2017-02" db="EMBL/GenBank/DDBJ databases">
        <title>Natronthermophilus aegyptiacus gen. nov.,sp. nov., an aerobic, extremely halophilic alkalithermophilic archaeon isolated from the athalassohaline Wadi An Natrun, Egypt.</title>
        <authorList>
            <person name="Zhao B."/>
        </authorList>
    </citation>
    <scope>NUCLEOTIDE SEQUENCE [LARGE SCALE GENOMIC DNA]</scope>
    <source>
        <strain evidence="8">JW/NM-HA 15</strain>
    </source>
</reference>
<dbReference type="Proteomes" id="UP000250088">
    <property type="component" value="Chromosome"/>
</dbReference>
<dbReference type="CDD" id="cd05793">
    <property type="entry name" value="S1_IF1A"/>
    <property type="match status" value="1"/>
</dbReference>
<evidence type="ECO:0000256" key="3">
    <source>
        <dbReference type="ARBA" id="ARBA00022917"/>
    </source>
</evidence>
<dbReference type="SMART" id="SM00652">
    <property type="entry name" value="eIF1a"/>
    <property type="match status" value="1"/>
</dbReference>
<keyword evidence="2 5" id="KW-0396">Initiation factor</keyword>
<keyword evidence="3 5" id="KW-0648">Protein biosynthesis</keyword>
<dbReference type="GeneID" id="32894902"/>
<dbReference type="NCBIfam" id="NF003084">
    <property type="entry name" value="PRK04012.1-3"/>
    <property type="match status" value="1"/>
</dbReference>
<dbReference type="GO" id="GO:0003743">
    <property type="term" value="F:translation initiation factor activity"/>
    <property type="evidence" value="ECO:0007669"/>
    <property type="project" value="UniProtKB-UniRule"/>
</dbReference>
<evidence type="ECO:0000256" key="5">
    <source>
        <dbReference type="HAMAP-Rule" id="MF_00216"/>
    </source>
</evidence>
<evidence type="ECO:0000313" key="7">
    <source>
        <dbReference type="EMBL" id="ARS90460.1"/>
    </source>
</evidence>
<dbReference type="PROSITE" id="PS01262">
    <property type="entry name" value="IF1A"/>
    <property type="match status" value="1"/>
</dbReference>
<dbReference type="InterPro" id="IPR006196">
    <property type="entry name" value="RNA-binding_domain_S1_IF1"/>
</dbReference>
<comment type="function">
    <text evidence="4 5">Seems to be required for maximal rate of protein biosynthesis. Enhances ribosome dissociation into subunits and stabilizes the binding of the initiator Met-tRNA(I) to 40 S ribosomal subunits.</text>
</comment>
<dbReference type="Gene3D" id="2.40.50.140">
    <property type="entry name" value="Nucleic acid-binding proteins"/>
    <property type="match status" value="1"/>
</dbReference>